<gene>
    <name evidence="7" type="ordered locus">Mpet_0352</name>
</gene>
<feature type="active site" description="Nucleophile" evidence="4">
    <location>
        <position position="13"/>
    </location>
</feature>
<comment type="function">
    <text evidence="3">Does not function as a glutathione-disulfide oxidoreductase in the presence of glutathione and glutathione reductase. Has low thioredoxin activity in vitro.</text>
</comment>
<dbReference type="PANTHER" id="PTHR36450">
    <property type="entry name" value="THIOREDOXIN"/>
    <property type="match status" value="1"/>
</dbReference>
<dbReference type="PANTHER" id="PTHR36450:SF1">
    <property type="entry name" value="THIOREDOXIN"/>
    <property type="match status" value="1"/>
</dbReference>
<dbReference type="NCBIfam" id="TIGR00412">
    <property type="entry name" value="redox_disulf_2"/>
    <property type="match status" value="1"/>
</dbReference>
<dbReference type="PIRSF" id="PIRSF037031">
    <property type="entry name" value="Redox_disulphide_2"/>
    <property type="match status" value="1"/>
</dbReference>
<evidence type="ECO:0000256" key="1">
    <source>
        <dbReference type="ARBA" id="ARBA00007787"/>
    </source>
</evidence>
<comment type="similarity">
    <text evidence="1 3">Belongs to the glutaredoxin family.</text>
</comment>
<dbReference type="SUPFAM" id="SSF52833">
    <property type="entry name" value="Thioredoxin-like"/>
    <property type="match status" value="1"/>
</dbReference>
<evidence type="ECO:0000256" key="2">
    <source>
        <dbReference type="ARBA" id="ARBA00022982"/>
    </source>
</evidence>
<evidence type="ECO:0000256" key="4">
    <source>
        <dbReference type="PIRSR" id="PIRSR037031-50"/>
    </source>
</evidence>
<dbReference type="Proteomes" id="UP000006565">
    <property type="component" value="Chromosome"/>
</dbReference>
<organism evidence="7 8">
    <name type="scientific">Methanolacinia petrolearia (strain DSM 11571 / OCM 486 / SEBR 4847)</name>
    <name type="common">Methanoplanus petrolearius</name>
    <dbReference type="NCBI Taxonomy" id="679926"/>
    <lineage>
        <taxon>Archaea</taxon>
        <taxon>Methanobacteriati</taxon>
        <taxon>Methanobacteriota</taxon>
        <taxon>Stenosarchaea group</taxon>
        <taxon>Methanomicrobia</taxon>
        <taxon>Methanomicrobiales</taxon>
        <taxon>Methanomicrobiaceae</taxon>
        <taxon>Methanolacinia</taxon>
    </lineage>
</organism>
<accession>E1RFX4</accession>
<dbReference type="eggNOG" id="arCOG02713">
    <property type="taxonomic scope" value="Archaea"/>
</dbReference>
<evidence type="ECO:0000256" key="5">
    <source>
        <dbReference type="PIRSR" id="PIRSR037031-51"/>
    </source>
</evidence>
<evidence type="ECO:0000259" key="6">
    <source>
        <dbReference type="Pfam" id="PF13192"/>
    </source>
</evidence>
<dbReference type="InterPro" id="IPR005243">
    <property type="entry name" value="THIRX-like_proc"/>
</dbReference>
<keyword evidence="2 3" id="KW-0249">Electron transport</keyword>
<evidence type="ECO:0000313" key="8">
    <source>
        <dbReference type="Proteomes" id="UP000006565"/>
    </source>
</evidence>
<dbReference type="HOGENOM" id="CLU_090389_18_2_2"/>
<keyword evidence="3 5" id="KW-0676">Redox-active center</keyword>
<feature type="domain" description="Thioredoxin-like fold" evidence="6">
    <location>
        <begin position="1"/>
        <end position="75"/>
    </location>
</feature>
<dbReference type="InterPro" id="IPR012336">
    <property type="entry name" value="Thioredoxin-like_fold"/>
</dbReference>
<keyword evidence="8" id="KW-1185">Reference proteome</keyword>
<protein>
    <recommendedName>
        <fullName evidence="3">Thioredoxin</fullName>
    </recommendedName>
</protein>
<dbReference type="STRING" id="679926.Mpet_0352"/>
<feature type="active site" description="Nucleophile" evidence="4">
    <location>
        <position position="10"/>
    </location>
</feature>
<sequence>MKIEVLGTGCMKCKRQMKNVEKAVAESGIPADIQKIKDIEEIINRGVMLTPAVAVNGEIKVSGRVADVAELKKILDEAQ</sequence>
<dbReference type="EMBL" id="CP002117">
    <property type="protein sequence ID" value="ADN35126.1"/>
    <property type="molecule type" value="Genomic_DNA"/>
</dbReference>
<dbReference type="RefSeq" id="WP_013328305.1">
    <property type="nucleotide sequence ID" value="NC_014507.1"/>
</dbReference>
<dbReference type="KEGG" id="mpi:Mpet_0352"/>
<keyword evidence="5" id="KW-1015">Disulfide bond</keyword>
<name>E1RFX4_METP4</name>
<dbReference type="AlphaFoldDB" id="E1RFX4"/>
<dbReference type="GeneID" id="9742796"/>
<evidence type="ECO:0000256" key="3">
    <source>
        <dbReference type="PIRNR" id="PIRNR037031"/>
    </source>
</evidence>
<dbReference type="Pfam" id="PF13192">
    <property type="entry name" value="Thioredoxin_3"/>
    <property type="match status" value="1"/>
</dbReference>
<dbReference type="Gene3D" id="3.40.30.10">
    <property type="entry name" value="Glutaredoxin"/>
    <property type="match status" value="1"/>
</dbReference>
<keyword evidence="3" id="KW-0813">Transport</keyword>
<reference evidence="7 8" key="1">
    <citation type="journal article" date="2010" name="Stand. Genomic Sci.">
        <title>Complete genome sequence of Methanoplanus petrolearius type strain (SEBR 4847).</title>
        <authorList>
            <person name="Brambilla E."/>
            <person name="Djao O.D."/>
            <person name="Daligault H."/>
            <person name="Lapidus A."/>
            <person name="Lucas S."/>
            <person name="Hammon N."/>
            <person name="Nolan M."/>
            <person name="Tice H."/>
            <person name="Cheng J.F."/>
            <person name="Han C."/>
            <person name="Tapia R."/>
            <person name="Goodwin L."/>
            <person name="Pitluck S."/>
            <person name="Liolios K."/>
            <person name="Ivanova N."/>
            <person name="Mavromatis K."/>
            <person name="Mikhailova N."/>
            <person name="Pati A."/>
            <person name="Chen A."/>
            <person name="Palaniappan K."/>
            <person name="Land M."/>
            <person name="Hauser L."/>
            <person name="Chang Y.J."/>
            <person name="Jeffries C.D."/>
            <person name="Rohde M."/>
            <person name="Spring S."/>
            <person name="Sikorski J."/>
            <person name="Goker M."/>
            <person name="Woyke T."/>
            <person name="Bristow J."/>
            <person name="Eisen J.A."/>
            <person name="Markowitz V."/>
            <person name="Hugenholtz P."/>
            <person name="Kyrpides N.C."/>
            <person name="Klenk H.P."/>
        </authorList>
    </citation>
    <scope>NUCLEOTIDE SEQUENCE [LARGE SCALE GENOMIC DNA]</scope>
    <source>
        <strain evidence="8">DSM 11571 / OCM 486 / SEBR 4847</strain>
    </source>
</reference>
<proteinExistence type="inferred from homology"/>
<feature type="disulfide bond" description="Redox-active" evidence="5">
    <location>
        <begin position="10"/>
        <end position="13"/>
    </location>
</feature>
<dbReference type="OrthoDB" id="50016at2157"/>
<dbReference type="InterPro" id="IPR036249">
    <property type="entry name" value="Thioredoxin-like_sf"/>
</dbReference>
<evidence type="ECO:0000313" key="7">
    <source>
        <dbReference type="EMBL" id="ADN35126.1"/>
    </source>
</evidence>